<feature type="region of interest" description="Disordered" evidence="1">
    <location>
        <begin position="132"/>
        <end position="184"/>
    </location>
</feature>
<keyword evidence="3" id="KW-1185">Reference proteome</keyword>
<dbReference type="RefSeq" id="XP_056055128.1">
    <property type="nucleotide sequence ID" value="XM_056198151.1"/>
</dbReference>
<accession>A0A9W8QF45</accession>
<evidence type="ECO:0000313" key="2">
    <source>
        <dbReference type="EMBL" id="KAJ4155004.1"/>
    </source>
</evidence>
<dbReference type="KEGG" id="amus:LMH87_000270"/>
<feature type="compositionally biased region" description="Polar residues" evidence="1">
    <location>
        <begin position="65"/>
        <end position="86"/>
    </location>
</feature>
<reference evidence="2" key="1">
    <citation type="journal article" date="2023" name="Access Microbiol">
        <title>De-novo genome assembly for Akanthomyces muscarius, a biocontrol agent of insect agricultural pests.</title>
        <authorList>
            <person name="Erdos Z."/>
            <person name="Studholme D.J."/>
            <person name="Raymond B."/>
            <person name="Sharma M."/>
        </authorList>
    </citation>
    <scope>NUCLEOTIDE SEQUENCE</scope>
    <source>
        <strain evidence="2">Ve6</strain>
    </source>
</reference>
<evidence type="ECO:0000256" key="1">
    <source>
        <dbReference type="SAM" id="MobiDB-lite"/>
    </source>
</evidence>
<sequence length="258" mass="28429">MQDLQSLELSPFEWHDDNSILRRFGGEGHSSYATADDGDDSSQDSPRIYNGIFKKSNDGQVDARQPTSDTVGANKSEANNRTTLQRSKVDESAESGGKRANNASRAHRMSINSAQQHALSQDSVAYSALQKVSQRNVSAPPLSWTKYQTRKQKNKSANLVKPQPKRGMASDHHRPGQPSLRVLTENNDVRSISFPAKMGDLVEAVLTRIIPSRKSSNDLKHSSSEPAASKILPLEPLRINEGQTSPVLGEIEMFRPAR</sequence>
<dbReference type="AlphaFoldDB" id="A0A9W8QF45"/>
<dbReference type="Proteomes" id="UP001144673">
    <property type="component" value="Chromosome 6"/>
</dbReference>
<feature type="region of interest" description="Disordered" evidence="1">
    <location>
        <begin position="21"/>
        <end position="116"/>
    </location>
</feature>
<name>A0A9W8QF45_AKAMU</name>
<dbReference type="GeneID" id="80887429"/>
<gene>
    <name evidence="2" type="ORF">LMH87_000270</name>
</gene>
<evidence type="ECO:0000313" key="3">
    <source>
        <dbReference type="Proteomes" id="UP001144673"/>
    </source>
</evidence>
<feature type="region of interest" description="Disordered" evidence="1">
    <location>
        <begin position="212"/>
        <end position="236"/>
    </location>
</feature>
<organism evidence="2 3">
    <name type="scientific">Akanthomyces muscarius</name>
    <name type="common">Entomopathogenic fungus</name>
    <name type="synonym">Lecanicillium muscarium</name>
    <dbReference type="NCBI Taxonomy" id="2231603"/>
    <lineage>
        <taxon>Eukaryota</taxon>
        <taxon>Fungi</taxon>
        <taxon>Dikarya</taxon>
        <taxon>Ascomycota</taxon>
        <taxon>Pezizomycotina</taxon>
        <taxon>Sordariomycetes</taxon>
        <taxon>Hypocreomycetidae</taxon>
        <taxon>Hypocreales</taxon>
        <taxon>Cordycipitaceae</taxon>
        <taxon>Akanthomyces</taxon>
    </lineage>
</organism>
<proteinExistence type="predicted"/>
<protein>
    <submittedName>
        <fullName evidence="2">Uncharacterized protein</fullName>
    </submittedName>
</protein>
<dbReference type="EMBL" id="JAJHUN010000007">
    <property type="protein sequence ID" value="KAJ4155004.1"/>
    <property type="molecule type" value="Genomic_DNA"/>
</dbReference>
<comment type="caution">
    <text evidence="2">The sequence shown here is derived from an EMBL/GenBank/DDBJ whole genome shotgun (WGS) entry which is preliminary data.</text>
</comment>